<dbReference type="SUPFAM" id="SSF53807">
    <property type="entry name" value="Helical backbone' metal receptor"/>
    <property type="match status" value="1"/>
</dbReference>
<dbReference type="KEGG" id="rhom:FRIFI_1790"/>
<gene>
    <name evidence="2" type="ORF">FRIFI_1790</name>
</gene>
<dbReference type="Pfam" id="PF00148">
    <property type="entry name" value="Oxidored_nitro"/>
    <property type="match status" value="1"/>
</dbReference>
<dbReference type="InterPro" id="IPR000510">
    <property type="entry name" value="Nase/OxRdtase_comp1"/>
</dbReference>
<dbReference type="GO" id="GO:0016491">
    <property type="term" value="F:oxidoreductase activity"/>
    <property type="evidence" value="ECO:0007669"/>
    <property type="project" value="InterPro"/>
</dbReference>
<dbReference type="PANTHER" id="PTHR42956">
    <property type="entry name" value="NITROGENASE IRON-MOLYBDENUM COFACTOR BIOSYNTHESIS PROTEIN NIFE"/>
    <property type="match status" value="1"/>
</dbReference>
<evidence type="ECO:0000313" key="3">
    <source>
        <dbReference type="Proteomes" id="UP000245695"/>
    </source>
</evidence>
<dbReference type="AlphaFoldDB" id="A0A2P2BSG3"/>
<evidence type="ECO:0000313" key="2">
    <source>
        <dbReference type="EMBL" id="CEI73321.1"/>
    </source>
</evidence>
<organism evidence="2 3">
    <name type="scientific">Romboutsia hominis</name>
    <dbReference type="NCBI Taxonomy" id="1507512"/>
    <lineage>
        <taxon>Bacteria</taxon>
        <taxon>Bacillati</taxon>
        <taxon>Bacillota</taxon>
        <taxon>Clostridia</taxon>
        <taxon>Peptostreptococcales</taxon>
        <taxon>Peptostreptococcaceae</taxon>
        <taxon>Romboutsia</taxon>
    </lineage>
</organism>
<sequence>MQVCKYFPVANDRMGTIWTLSSINNAFIIEFGPAGTTHYSIEAIGSLNGEERAKIYSTHMDQSDVTFGKYDRIENAIIELDENIKPKYIFVMASSISSIIGADIKSVCRVLKDKVKAKLIPITTGGLKDDYNIGVENILELLVKEITKDNTKDINKYNIIGYNIDKYNFLSDSYELKRIMKELFNKDLNTMFTCDTSIEDIENAAKASLNVVVRKEGLKAAKYMKEKYNIPYVYKSLYGLKNTMEFIEAVNEIEGYELNKELYNKEISFVKNNMFSVKRKFFFYKESKKCALFGDYDTVLGISDMLSELNLCVDRKEVLHKIDSEEDLVSTGSELDRMKYLKNTQLLGLFGDGPSLDMKSNAKMKLQVSNPNLNKVNIYPYTPYIGFRGCVYIIERILNVKL</sequence>
<name>A0A2P2BSG3_9FIRM</name>
<keyword evidence="3" id="KW-1185">Reference proteome</keyword>
<dbReference type="CDD" id="cd00316">
    <property type="entry name" value="Oxidoreductase_nitrogenase"/>
    <property type="match status" value="1"/>
</dbReference>
<feature type="domain" description="Nitrogenase/oxidoreductase component 1" evidence="1">
    <location>
        <begin position="14"/>
        <end position="399"/>
    </location>
</feature>
<dbReference type="PANTHER" id="PTHR42956:SF1">
    <property type="entry name" value="NITROGENASE IRON-MOLYBDENUM COFACTOR BIOSYNTHESIS PROTEIN NIFE"/>
    <property type="match status" value="1"/>
</dbReference>
<dbReference type="Proteomes" id="UP000245695">
    <property type="component" value="Chromosome 1"/>
</dbReference>
<accession>A0A2P2BSG3</accession>
<dbReference type="Gene3D" id="3.40.50.1980">
    <property type="entry name" value="Nitrogenase molybdenum iron protein domain"/>
    <property type="match status" value="2"/>
</dbReference>
<proteinExistence type="predicted"/>
<reference evidence="2 3" key="1">
    <citation type="submission" date="2014-09" db="EMBL/GenBank/DDBJ databases">
        <authorList>
            <person name="Hornung B.V."/>
        </authorList>
    </citation>
    <scope>NUCLEOTIDE SEQUENCE [LARGE SCALE GENOMIC DNA]</scope>
    <source>
        <strain evidence="2 3">FRIFI</strain>
    </source>
</reference>
<dbReference type="RefSeq" id="WP_166505655.1">
    <property type="nucleotide sequence ID" value="NZ_LN650648.1"/>
</dbReference>
<evidence type="ECO:0000259" key="1">
    <source>
        <dbReference type="Pfam" id="PF00148"/>
    </source>
</evidence>
<dbReference type="InterPro" id="IPR049939">
    <property type="entry name" value="NifE-like"/>
</dbReference>
<dbReference type="EMBL" id="LN650648">
    <property type="protein sequence ID" value="CEI73321.1"/>
    <property type="molecule type" value="Genomic_DNA"/>
</dbReference>
<protein>
    <submittedName>
        <fullName evidence="2">Oxidoreductase, nitrogenase component 1</fullName>
    </submittedName>
</protein>